<name>A0A445BYB5_ARAHY</name>
<reference evidence="1 2" key="1">
    <citation type="submission" date="2019-01" db="EMBL/GenBank/DDBJ databases">
        <title>Sequencing of cultivated peanut Arachis hypogaea provides insights into genome evolution and oil improvement.</title>
        <authorList>
            <person name="Chen X."/>
        </authorList>
    </citation>
    <scope>NUCLEOTIDE SEQUENCE [LARGE SCALE GENOMIC DNA]</scope>
    <source>
        <strain evidence="2">cv. Fuhuasheng</strain>
        <tissue evidence="1">Leaves</tissue>
    </source>
</reference>
<evidence type="ECO:0000313" key="1">
    <source>
        <dbReference type="EMBL" id="RYR43521.1"/>
    </source>
</evidence>
<organism evidence="1 2">
    <name type="scientific">Arachis hypogaea</name>
    <name type="common">Peanut</name>
    <dbReference type="NCBI Taxonomy" id="3818"/>
    <lineage>
        <taxon>Eukaryota</taxon>
        <taxon>Viridiplantae</taxon>
        <taxon>Streptophyta</taxon>
        <taxon>Embryophyta</taxon>
        <taxon>Tracheophyta</taxon>
        <taxon>Spermatophyta</taxon>
        <taxon>Magnoliopsida</taxon>
        <taxon>eudicotyledons</taxon>
        <taxon>Gunneridae</taxon>
        <taxon>Pentapetalae</taxon>
        <taxon>rosids</taxon>
        <taxon>fabids</taxon>
        <taxon>Fabales</taxon>
        <taxon>Fabaceae</taxon>
        <taxon>Papilionoideae</taxon>
        <taxon>50 kb inversion clade</taxon>
        <taxon>dalbergioids sensu lato</taxon>
        <taxon>Dalbergieae</taxon>
        <taxon>Pterocarpus clade</taxon>
        <taxon>Arachis</taxon>
    </lineage>
</organism>
<protein>
    <submittedName>
        <fullName evidence="1">Uncharacterized protein</fullName>
    </submittedName>
</protein>
<proteinExistence type="predicted"/>
<keyword evidence="2" id="KW-1185">Reference proteome</keyword>
<accession>A0A445BYB5</accession>
<dbReference type="AlphaFoldDB" id="A0A445BYB5"/>
<comment type="caution">
    <text evidence="1">The sequence shown here is derived from an EMBL/GenBank/DDBJ whole genome shotgun (WGS) entry which is preliminary data.</text>
</comment>
<gene>
    <name evidence="1" type="ORF">Ahy_A08g039923</name>
</gene>
<sequence>MLLSQSNACVLVHACQDILQLRFHSESSMITREAAVKLMPSAQAVIEARSIFETPPGSSNLSITLPRSKSSS</sequence>
<dbReference type="EMBL" id="SDMP01000008">
    <property type="protein sequence ID" value="RYR43521.1"/>
    <property type="molecule type" value="Genomic_DNA"/>
</dbReference>
<dbReference type="Gramene" id="arahy.Tifrunner.gnm2.ann2.Ah08g229100.1">
    <property type="protein sequence ID" value="arahy.Tifrunner.gnm2.ann2.Ah08g229100.1-CDS"/>
    <property type="gene ID" value="arahy.Tifrunner.gnm2.ann2.Ah08g229100"/>
</dbReference>
<dbReference type="Proteomes" id="UP000289738">
    <property type="component" value="Chromosome A08"/>
</dbReference>
<evidence type="ECO:0000313" key="2">
    <source>
        <dbReference type="Proteomes" id="UP000289738"/>
    </source>
</evidence>